<accession>A0ABT9KWF1</accession>
<dbReference type="Gene3D" id="3.40.190.290">
    <property type="match status" value="1"/>
</dbReference>
<comment type="similarity">
    <text evidence="1">Belongs to the LysR transcriptional regulatory family.</text>
</comment>
<dbReference type="PROSITE" id="PS50931">
    <property type="entry name" value="HTH_LYSR"/>
    <property type="match status" value="1"/>
</dbReference>
<dbReference type="PRINTS" id="PR00039">
    <property type="entry name" value="HTHLYSR"/>
</dbReference>
<comment type="caution">
    <text evidence="6">The sequence shown here is derived from an EMBL/GenBank/DDBJ whole genome shotgun (WGS) entry which is preliminary data.</text>
</comment>
<protein>
    <submittedName>
        <fullName evidence="6">DNA-binding transcriptional LysR family regulator</fullName>
    </submittedName>
</protein>
<dbReference type="InterPro" id="IPR036390">
    <property type="entry name" value="WH_DNA-bd_sf"/>
</dbReference>
<dbReference type="Proteomes" id="UP001234880">
    <property type="component" value="Unassembled WGS sequence"/>
</dbReference>
<gene>
    <name evidence="6" type="ORF">JOF35_004971</name>
</gene>
<dbReference type="Pfam" id="PF03466">
    <property type="entry name" value="LysR_substrate"/>
    <property type="match status" value="1"/>
</dbReference>
<name>A0ABT9KWF1_9ACTN</name>
<keyword evidence="3 6" id="KW-0238">DNA-binding</keyword>
<dbReference type="InterPro" id="IPR036388">
    <property type="entry name" value="WH-like_DNA-bd_sf"/>
</dbReference>
<dbReference type="PANTHER" id="PTHR30346">
    <property type="entry name" value="TRANSCRIPTIONAL DUAL REGULATOR HCAR-RELATED"/>
    <property type="match status" value="1"/>
</dbReference>
<dbReference type="GO" id="GO:0003677">
    <property type="term" value="F:DNA binding"/>
    <property type="evidence" value="ECO:0007669"/>
    <property type="project" value="UniProtKB-KW"/>
</dbReference>
<evidence type="ECO:0000256" key="1">
    <source>
        <dbReference type="ARBA" id="ARBA00009437"/>
    </source>
</evidence>
<evidence type="ECO:0000256" key="2">
    <source>
        <dbReference type="ARBA" id="ARBA00023015"/>
    </source>
</evidence>
<reference evidence="6 7" key="1">
    <citation type="submission" date="2023-07" db="EMBL/GenBank/DDBJ databases">
        <title>Sequencing the genomes of 1000 actinobacteria strains.</title>
        <authorList>
            <person name="Klenk H.-P."/>
        </authorList>
    </citation>
    <scope>NUCLEOTIDE SEQUENCE [LARGE SCALE GENOMIC DNA]</scope>
    <source>
        <strain evidence="6 7">DSM 41600</strain>
    </source>
</reference>
<proteinExistence type="inferred from homology"/>
<evidence type="ECO:0000256" key="4">
    <source>
        <dbReference type="ARBA" id="ARBA00023163"/>
    </source>
</evidence>
<dbReference type="Pfam" id="PF00126">
    <property type="entry name" value="HTH_1"/>
    <property type="match status" value="1"/>
</dbReference>
<dbReference type="EMBL" id="JAURUE010000001">
    <property type="protein sequence ID" value="MDP9612694.1"/>
    <property type="molecule type" value="Genomic_DNA"/>
</dbReference>
<dbReference type="CDD" id="cd08434">
    <property type="entry name" value="PBP2_GltC_like"/>
    <property type="match status" value="1"/>
</dbReference>
<dbReference type="PANTHER" id="PTHR30346:SF28">
    <property type="entry name" value="HTH-TYPE TRANSCRIPTIONAL REGULATOR CYNR"/>
    <property type="match status" value="1"/>
</dbReference>
<organism evidence="6 7">
    <name type="scientific">Streptomyces demainii</name>
    <dbReference type="NCBI Taxonomy" id="588122"/>
    <lineage>
        <taxon>Bacteria</taxon>
        <taxon>Bacillati</taxon>
        <taxon>Actinomycetota</taxon>
        <taxon>Actinomycetes</taxon>
        <taxon>Kitasatosporales</taxon>
        <taxon>Streptomycetaceae</taxon>
        <taxon>Streptomyces</taxon>
    </lineage>
</organism>
<dbReference type="SUPFAM" id="SSF53850">
    <property type="entry name" value="Periplasmic binding protein-like II"/>
    <property type="match status" value="1"/>
</dbReference>
<dbReference type="RefSeq" id="WP_063820164.1">
    <property type="nucleotide sequence ID" value="NZ_JAURUE010000001.1"/>
</dbReference>
<sequence length="306" mass="33060">MIDSDKDWLALMAPNLAIAVAVLEEEHVTRAANRLGVPQPTVSHALRRMNETIGAPLVQRVGRGVVPTAAGRAFLPAAREALATLRAARQELADVIDPERGQVCLGFLHTLGVRDVPRLLDAFLAAHPDVRFALTQGPALALLDRMRAGEIDVVITAPIPEDKTLHSVVLRDEQLFLAVPAWHRLAQRETVELRQAAGERFIALTLGHGLRQVFDEMCAAAGFEADLAFEGEDVATLRGLVSTGLGVAVLPGSPAHEEGVTYLPIGHPPAHRLLGGVWPAARRLPPPARRFTEFLTQSGREVLGER</sequence>
<dbReference type="SUPFAM" id="SSF46785">
    <property type="entry name" value="Winged helix' DNA-binding domain"/>
    <property type="match status" value="1"/>
</dbReference>
<dbReference type="InterPro" id="IPR000847">
    <property type="entry name" value="LysR_HTH_N"/>
</dbReference>
<dbReference type="Gene3D" id="1.10.10.10">
    <property type="entry name" value="Winged helix-like DNA-binding domain superfamily/Winged helix DNA-binding domain"/>
    <property type="match status" value="1"/>
</dbReference>
<dbReference type="InterPro" id="IPR005119">
    <property type="entry name" value="LysR_subst-bd"/>
</dbReference>
<evidence type="ECO:0000256" key="3">
    <source>
        <dbReference type="ARBA" id="ARBA00023125"/>
    </source>
</evidence>
<evidence type="ECO:0000259" key="5">
    <source>
        <dbReference type="PROSITE" id="PS50931"/>
    </source>
</evidence>
<feature type="domain" description="HTH lysR-type" evidence="5">
    <location>
        <begin position="16"/>
        <end position="68"/>
    </location>
</feature>
<keyword evidence="4" id="KW-0804">Transcription</keyword>
<evidence type="ECO:0000313" key="6">
    <source>
        <dbReference type="EMBL" id="MDP9612694.1"/>
    </source>
</evidence>
<evidence type="ECO:0000313" key="7">
    <source>
        <dbReference type="Proteomes" id="UP001234880"/>
    </source>
</evidence>
<keyword evidence="2" id="KW-0805">Transcription regulation</keyword>
<keyword evidence="7" id="KW-1185">Reference proteome</keyword>